<name>A0A109JM66_9BRAD</name>
<organism evidence="2 3">
    <name type="scientific">Bradyrhizobium macuxiense</name>
    <dbReference type="NCBI Taxonomy" id="1755647"/>
    <lineage>
        <taxon>Bacteria</taxon>
        <taxon>Pseudomonadati</taxon>
        <taxon>Pseudomonadota</taxon>
        <taxon>Alphaproteobacteria</taxon>
        <taxon>Hyphomicrobiales</taxon>
        <taxon>Nitrobacteraceae</taxon>
        <taxon>Bradyrhizobium</taxon>
    </lineage>
</organism>
<evidence type="ECO:0000313" key="2">
    <source>
        <dbReference type="EMBL" id="KWV51513.1"/>
    </source>
</evidence>
<protein>
    <recommendedName>
        <fullName evidence="4">DUF2946 domain-containing protein</fullName>
    </recommendedName>
</protein>
<evidence type="ECO:0008006" key="4">
    <source>
        <dbReference type="Google" id="ProtNLM"/>
    </source>
</evidence>
<dbReference type="RefSeq" id="WP_201456114.1">
    <property type="nucleotide sequence ID" value="NZ_LNCU01000089.1"/>
</dbReference>
<dbReference type="Proteomes" id="UP000057737">
    <property type="component" value="Unassembled WGS sequence"/>
</dbReference>
<feature type="chain" id="PRO_5007136964" description="DUF2946 domain-containing protein" evidence="1">
    <location>
        <begin position="24"/>
        <end position="139"/>
    </location>
</feature>
<evidence type="ECO:0000313" key="3">
    <source>
        <dbReference type="Proteomes" id="UP000057737"/>
    </source>
</evidence>
<keyword evidence="1" id="KW-0732">Signal</keyword>
<evidence type="ECO:0000256" key="1">
    <source>
        <dbReference type="SAM" id="SignalP"/>
    </source>
</evidence>
<dbReference type="AlphaFoldDB" id="A0A109JM66"/>
<accession>A0A109JM66</accession>
<comment type="caution">
    <text evidence="2">The sequence shown here is derived from an EMBL/GenBank/DDBJ whole genome shotgun (WGS) entry which is preliminary data.</text>
</comment>
<dbReference type="EMBL" id="LNCU01000089">
    <property type="protein sequence ID" value="KWV51513.1"/>
    <property type="molecule type" value="Genomic_DNA"/>
</dbReference>
<keyword evidence="3" id="KW-1185">Reference proteome</keyword>
<feature type="signal peptide" evidence="1">
    <location>
        <begin position="1"/>
        <end position="23"/>
    </location>
</feature>
<proteinExistence type="predicted"/>
<reference evidence="2 3" key="1">
    <citation type="submission" date="2015-11" db="EMBL/GenBank/DDBJ databases">
        <title>Draft Genome Sequence of the Strain BR 10303 (Bradyrhizobium sp.) isolated from nodules of Centrolobium paraense.</title>
        <authorList>
            <person name="Zelli J.E."/>
            <person name="Simoes-Araujo J.L."/>
            <person name="Barauna A.C."/>
            <person name="Silva K."/>
        </authorList>
    </citation>
    <scope>NUCLEOTIDE SEQUENCE [LARGE SCALE GENOMIC DNA]</scope>
    <source>
        <strain evidence="2 3">BR 10303</strain>
    </source>
</reference>
<gene>
    <name evidence="2" type="ORF">AS156_12540</name>
</gene>
<sequence>MRAGCFIVLAYLFCVLAPSVSLALGAPFPCLTDEVQPVATVHRHEASVSMVGGSDAGHDHHGMHAQHAADAVTPLANHSHHHDGKSSPGPCCAMLCVPAMPADLPSVEGPRHPVATRISDAHRSLRSEAPARLYRPPIT</sequence>